<proteinExistence type="predicted"/>
<accession>A0A0A9F9I9</accession>
<name>A0A0A9F9I9_ARUDO</name>
<sequence>MATAPARSTLADRHRRTATSRAPSTRTASHRWNDAAPQSSAAA</sequence>
<dbReference type="EMBL" id="GBRH01192963">
    <property type="protein sequence ID" value="JAE04933.1"/>
    <property type="molecule type" value="Transcribed_RNA"/>
</dbReference>
<dbReference type="AlphaFoldDB" id="A0A0A9F9I9"/>
<organism evidence="2">
    <name type="scientific">Arundo donax</name>
    <name type="common">Giant reed</name>
    <name type="synonym">Donax arundinaceus</name>
    <dbReference type="NCBI Taxonomy" id="35708"/>
    <lineage>
        <taxon>Eukaryota</taxon>
        <taxon>Viridiplantae</taxon>
        <taxon>Streptophyta</taxon>
        <taxon>Embryophyta</taxon>
        <taxon>Tracheophyta</taxon>
        <taxon>Spermatophyta</taxon>
        <taxon>Magnoliopsida</taxon>
        <taxon>Liliopsida</taxon>
        <taxon>Poales</taxon>
        <taxon>Poaceae</taxon>
        <taxon>PACMAD clade</taxon>
        <taxon>Arundinoideae</taxon>
        <taxon>Arundineae</taxon>
        <taxon>Arundo</taxon>
    </lineage>
</organism>
<reference evidence="2" key="1">
    <citation type="submission" date="2014-09" db="EMBL/GenBank/DDBJ databases">
        <authorList>
            <person name="Magalhaes I.L.F."/>
            <person name="Oliveira U."/>
            <person name="Santos F.R."/>
            <person name="Vidigal T.H.D.A."/>
            <person name="Brescovit A.D."/>
            <person name="Santos A.J."/>
        </authorList>
    </citation>
    <scope>NUCLEOTIDE SEQUENCE</scope>
    <source>
        <tissue evidence="2">Shoot tissue taken approximately 20 cm above the soil surface</tissue>
    </source>
</reference>
<feature type="region of interest" description="Disordered" evidence="1">
    <location>
        <begin position="1"/>
        <end position="43"/>
    </location>
</feature>
<reference evidence="2" key="2">
    <citation type="journal article" date="2015" name="Data Brief">
        <title>Shoot transcriptome of the giant reed, Arundo donax.</title>
        <authorList>
            <person name="Barrero R.A."/>
            <person name="Guerrero F.D."/>
            <person name="Moolhuijzen P."/>
            <person name="Goolsby J.A."/>
            <person name="Tidwell J."/>
            <person name="Bellgard S.E."/>
            <person name="Bellgard M.I."/>
        </authorList>
    </citation>
    <scope>NUCLEOTIDE SEQUENCE</scope>
    <source>
        <tissue evidence="2">Shoot tissue taken approximately 20 cm above the soil surface</tissue>
    </source>
</reference>
<evidence type="ECO:0000313" key="2">
    <source>
        <dbReference type="EMBL" id="JAE04933.1"/>
    </source>
</evidence>
<evidence type="ECO:0000256" key="1">
    <source>
        <dbReference type="SAM" id="MobiDB-lite"/>
    </source>
</evidence>
<protein>
    <submittedName>
        <fullName evidence="2">Uncharacterized protein</fullName>
    </submittedName>
</protein>